<name>A0A6B1D2T1_9CHLR</name>
<keyword evidence="2" id="KW-0479">Metal-binding</keyword>
<comment type="caution">
    <text evidence="5">The sequence shown here is derived from an EMBL/GenBank/DDBJ whole genome shotgun (WGS) entry which is preliminary data.</text>
</comment>
<evidence type="ECO:0000313" key="5">
    <source>
        <dbReference type="EMBL" id="MYC94150.1"/>
    </source>
</evidence>
<proteinExistence type="predicted"/>
<dbReference type="Gene3D" id="3.40.630.10">
    <property type="entry name" value="Zn peptidases"/>
    <property type="match status" value="1"/>
</dbReference>
<keyword evidence="1" id="KW-0645">Protease</keyword>
<dbReference type="NCBIfam" id="NF006053">
    <property type="entry name" value="PRK08201.1"/>
    <property type="match status" value="1"/>
</dbReference>
<dbReference type="InterPro" id="IPR002933">
    <property type="entry name" value="Peptidase_M20"/>
</dbReference>
<reference evidence="5" key="1">
    <citation type="submission" date="2019-09" db="EMBL/GenBank/DDBJ databases">
        <title>Characterisation of the sponge microbiome using genome-centric metagenomics.</title>
        <authorList>
            <person name="Engelberts J.P."/>
            <person name="Robbins S.J."/>
            <person name="De Goeij J.M."/>
            <person name="Aranda M."/>
            <person name="Bell S.C."/>
            <person name="Webster N.S."/>
        </authorList>
    </citation>
    <scope>NUCLEOTIDE SEQUENCE</scope>
    <source>
        <strain evidence="5">SB0661_bin_32</strain>
    </source>
</reference>
<evidence type="ECO:0000256" key="3">
    <source>
        <dbReference type="ARBA" id="ARBA00022801"/>
    </source>
</evidence>
<dbReference type="GO" id="GO:0006508">
    <property type="term" value="P:proteolysis"/>
    <property type="evidence" value="ECO:0007669"/>
    <property type="project" value="UniProtKB-KW"/>
</dbReference>
<dbReference type="Pfam" id="PF07687">
    <property type="entry name" value="M20_dimer"/>
    <property type="match status" value="1"/>
</dbReference>
<evidence type="ECO:0000256" key="2">
    <source>
        <dbReference type="ARBA" id="ARBA00022723"/>
    </source>
</evidence>
<dbReference type="GO" id="GO:0046872">
    <property type="term" value="F:metal ion binding"/>
    <property type="evidence" value="ECO:0007669"/>
    <property type="project" value="UniProtKB-KW"/>
</dbReference>
<dbReference type="GO" id="GO:0008233">
    <property type="term" value="F:peptidase activity"/>
    <property type="evidence" value="ECO:0007669"/>
    <property type="project" value="UniProtKB-KW"/>
</dbReference>
<organism evidence="5">
    <name type="scientific">Caldilineaceae bacterium SB0661_bin_32</name>
    <dbReference type="NCBI Taxonomy" id="2605255"/>
    <lineage>
        <taxon>Bacteria</taxon>
        <taxon>Bacillati</taxon>
        <taxon>Chloroflexota</taxon>
        <taxon>Caldilineae</taxon>
        <taxon>Caldilineales</taxon>
        <taxon>Caldilineaceae</taxon>
    </lineage>
</organism>
<dbReference type="NCBIfam" id="NF006579">
    <property type="entry name" value="PRK09104.1"/>
    <property type="match status" value="1"/>
</dbReference>
<dbReference type="Gene3D" id="3.30.70.360">
    <property type="match status" value="1"/>
</dbReference>
<dbReference type="InterPro" id="IPR051458">
    <property type="entry name" value="Cyt/Met_Dipeptidase"/>
</dbReference>
<evidence type="ECO:0000256" key="1">
    <source>
        <dbReference type="ARBA" id="ARBA00022670"/>
    </source>
</evidence>
<evidence type="ECO:0000259" key="4">
    <source>
        <dbReference type="Pfam" id="PF07687"/>
    </source>
</evidence>
<feature type="domain" description="Peptidase M20 dimerisation" evidence="4">
    <location>
        <begin position="194"/>
        <end position="353"/>
    </location>
</feature>
<dbReference type="PANTHER" id="PTHR43270">
    <property type="entry name" value="BETA-ALA-HIS DIPEPTIDASE"/>
    <property type="match status" value="1"/>
</dbReference>
<gene>
    <name evidence="5" type="ORF">F4X14_04195</name>
</gene>
<protein>
    <submittedName>
        <fullName evidence="5">Dipeptidase</fullName>
    </submittedName>
</protein>
<sequence length="460" mass="50256">MASYQSYLENHQDRFLAELIEFLRIPSISALPERAEDVACAGQWVAQRLTAAGVENVEVLPTDGHPVVYGDWLHAPDRPTIMIYGHFDVQPVDPVELWTNPPFEPTLVGDRVYARGASDDKGNMLAPIVAVEALLKGEGEAPVNLKFCFEGQEEIGSPHIPDFMPQHSERFACDLAVSADGGQFSETEPILLMSLRGVCGLQIDVHGASSDLHSGLHGGRIQNPIHALTQILGSLRRADGRIAVEGFYDDVVELTSDERAAVALVPFDGDRYLKELGLEEAFGEPGYTNRERGWVRPTLEMNGIWGGFQEEGIKTVLPNSAHAKITCRLVADQDPARIIALLAEHIAQHAPPGVSVEVTPLSILGRPYSISADHWGNRAAAAVLKEMYGREPYQTRSGGSIPITGVFREQLGVDTISFGFGIEDENFHAPDEFFRLASFRKSQVAYCKLLAELGASAPPK</sequence>
<dbReference type="AlphaFoldDB" id="A0A6B1D2T1"/>
<dbReference type="Pfam" id="PF01546">
    <property type="entry name" value="Peptidase_M20"/>
    <property type="match status" value="1"/>
</dbReference>
<dbReference type="EMBL" id="VXMH01000019">
    <property type="protein sequence ID" value="MYC94150.1"/>
    <property type="molecule type" value="Genomic_DNA"/>
</dbReference>
<dbReference type="SUPFAM" id="SSF53187">
    <property type="entry name" value="Zn-dependent exopeptidases"/>
    <property type="match status" value="1"/>
</dbReference>
<dbReference type="InterPro" id="IPR011650">
    <property type="entry name" value="Peptidase_M20_dimer"/>
</dbReference>
<keyword evidence="3" id="KW-0378">Hydrolase</keyword>
<accession>A0A6B1D2T1</accession>
<dbReference type="PANTHER" id="PTHR43270:SF12">
    <property type="entry name" value="SUCCINYL-DIAMINOPIMELATE DESUCCINYLASE"/>
    <property type="match status" value="1"/>
</dbReference>